<protein>
    <submittedName>
        <fullName evidence="2">Uncharacterized protein</fullName>
    </submittedName>
</protein>
<dbReference type="EMBL" id="CAXLJL010000600">
    <property type="protein sequence ID" value="CAL5139248.1"/>
    <property type="molecule type" value="Genomic_DNA"/>
</dbReference>
<dbReference type="AlphaFoldDB" id="A0AAV2TS96"/>
<evidence type="ECO:0000256" key="1">
    <source>
        <dbReference type="SAM" id="Phobius"/>
    </source>
</evidence>
<proteinExistence type="predicted"/>
<keyword evidence="1" id="KW-1133">Transmembrane helix</keyword>
<reference evidence="2" key="1">
    <citation type="submission" date="2024-06" db="EMBL/GenBank/DDBJ databases">
        <authorList>
            <person name="Liu X."/>
            <person name="Lenzi L."/>
            <person name="Haldenby T S."/>
            <person name="Uol C."/>
        </authorList>
    </citation>
    <scope>NUCLEOTIDE SEQUENCE</scope>
</reference>
<gene>
    <name evidence="2" type="ORF">CDAUBV1_LOCUS14281</name>
</gene>
<dbReference type="Proteomes" id="UP001497525">
    <property type="component" value="Unassembled WGS sequence"/>
</dbReference>
<feature type="transmembrane region" description="Helical" evidence="1">
    <location>
        <begin position="54"/>
        <end position="76"/>
    </location>
</feature>
<organism evidence="2 3">
    <name type="scientific">Calicophoron daubneyi</name>
    <name type="common">Rumen fluke</name>
    <name type="synonym">Paramphistomum daubneyi</name>
    <dbReference type="NCBI Taxonomy" id="300641"/>
    <lineage>
        <taxon>Eukaryota</taxon>
        <taxon>Metazoa</taxon>
        <taxon>Spiralia</taxon>
        <taxon>Lophotrochozoa</taxon>
        <taxon>Platyhelminthes</taxon>
        <taxon>Trematoda</taxon>
        <taxon>Digenea</taxon>
        <taxon>Plagiorchiida</taxon>
        <taxon>Pronocephalata</taxon>
        <taxon>Paramphistomoidea</taxon>
        <taxon>Paramphistomidae</taxon>
        <taxon>Calicophoron</taxon>
    </lineage>
</organism>
<comment type="caution">
    <text evidence="2">The sequence shown here is derived from an EMBL/GenBank/DDBJ whole genome shotgun (WGS) entry which is preliminary data.</text>
</comment>
<sequence length="191" mass="21551">MTTFTKQHTFEFFVAMPISPNLFTIPAEIAAEEEAFRLGNTQFQKFIANLTIPFPFLLLILSAAYLILLGSIYWIYYSVQKKRVRGVTRPSTGGLKPFTCCPCCLSFVDACNCCRMTSLDACLNGLCPQRKSHDCADILFCQACIGRPGHLKKSVKLIRCPFPCQSDYCENTTLCCFYCEFRSAPQLLEET</sequence>
<evidence type="ECO:0000313" key="3">
    <source>
        <dbReference type="Proteomes" id="UP001497525"/>
    </source>
</evidence>
<keyword evidence="1" id="KW-0812">Transmembrane</keyword>
<accession>A0AAV2TS96</accession>
<evidence type="ECO:0000313" key="2">
    <source>
        <dbReference type="EMBL" id="CAL5139248.1"/>
    </source>
</evidence>
<name>A0AAV2TS96_CALDB</name>
<keyword evidence="1" id="KW-0472">Membrane</keyword>